<dbReference type="SMART" id="SM01190">
    <property type="entry name" value="EMP24_GP25L"/>
    <property type="match status" value="1"/>
</dbReference>
<comment type="similarity">
    <text evidence="2 8">Belongs to the EMP24/GP25L family.</text>
</comment>
<comment type="subcellular location">
    <subcellularLocation>
        <location evidence="7">Endomembrane system</location>
        <topology evidence="7">Single-pass membrane protein</topology>
    </subcellularLocation>
    <subcellularLocation>
        <location evidence="1 8">Membrane</location>
        <topology evidence="1 8">Single-pass type I membrane protein</topology>
    </subcellularLocation>
</comment>
<evidence type="ECO:0000256" key="7">
    <source>
        <dbReference type="ARBA" id="ARBA00037847"/>
    </source>
</evidence>
<gene>
    <name evidence="12" type="ORF">KIPB_011740</name>
</gene>
<evidence type="ECO:0000256" key="3">
    <source>
        <dbReference type="ARBA" id="ARBA00022692"/>
    </source>
</evidence>
<dbReference type="InterPro" id="IPR036598">
    <property type="entry name" value="GOLD_dom_sf"/>
</dbReference>
<evidence type="ECO:0000256" key="8">
    <source>
        <dbReference type="RuleBase" id="RU003827"/>
    </source>
</evidence>
<evidence type="ECO:0000256" key="9">
    <source>
        <dbReference type="SAM" id="MobiDB-lite"/>
    </source>
</evidence>
<feature type="signal peptide" evidence="10">
    <location>
        <begin position="1"/>
        <end position="17"/>
    </location>
</feature>
<protein>
    <submittedName>
        <fullName evidence="12">TMP21-related protein</fullName>
    </submittedName>
</protein>
<dbReference type="GO" id="GO:0012505">
    <property type="term" value="C:endomembrane system"/>
    <property type="evidence" value="ECO:0007669"/>
    <property type="project" value="UniProtKB-SubCell"/>
</dbReference>
<dbReference type="Proteomes" id="UP000265618">
    <property type="component" value="Unassembled WGS sequence"/>
</dbReference>
<feature type="chain" id="PRO_5039919254" evidence="10">
    <location>
        <begin position="18"/>
        <end position="157"/>
    </location>
</feature>
<evidence type="ECO:0000256" key="10">
    <source>
        <dbReference type="SAM" id="SignalP"/>
    </source>
</evidence>
<keyword evidence="4 10" id="KW-0732">Signal</keyword>
<feature type="compositionally biased region" description="Basic and acidic residues" evidence="9">
    <location>
        <begin position="144"/>
        <end position="157"/>
    </location>
</feature>
<organism evidence="12 13">
    <name type="scientific">Kipferlia bialata</name>
    <dbReference type="NCBI Taxonomy" id="797122"/>
    <lineage>
        <taxon>Eukaryota</taxon>
        <taxon>Metamonada</taxon>
        <taxon>Carpediemonas-like organisms</taxon>
        <taxon>Kipferlia</taxon>
    </lineage>
</organism>
<dbReference type="PANTHER" id="PTHR22811">
    <property type="entry name" value="TRANSMEMBRANE EMP24 DOMAIN-CONTAINING PROTEIN"/>
    <property type="match status" value="1"/>
</dbReference>
<evidence type="ECO:0000313" key="12">
    <source>
        <dbReference type="EMBL" id="GIQ89309.1"/>
    </source>
</evidence>
<comment type="caution">
    <text evidence="12">The sequence shown here is derived from an EMBL/GenBank/DDBJ whole genome shotgun (WGS) entry which is preliminary data.</text>
</comment>
<sequence>MYIRLIAALALVACVLGYSFPVAGGDSLCFYEKYDAPHRVDGSFSVTRGGDLLVSMAIKGPDRSTVYSASNKSDGRFSFSADAGEYSFCFDNSGSHQARTLIFHVEGVDVAKEAAEAAADKPEEGSIEQEMGQIGEVLDSIADQQREMRERDQRHRN</sequence>
<evidence type="ECO:0000256" key="1">
    <source>
        <dbReference type="ARBA" id="ARBA00004479"/>
    </source>
</evidence>
<dbReference type="InterPro" id="IPR015720">
    <property type="entry name" value="Emp24-like"/>
</dbReference>
<feature type="domain" description="GOLD" evidence="11">
    <location>
        <begin position="27"/>
        <end position="107"/>
    </location>
</feature>
<dbReference type="EMBL" id="BDIP01004908">
    <property type="protein sequence ID" value="GIQ89309.1"/>
    <property type="molecule type" value="Genomic_DNA"/>
</dbReference>
<dbReference type="PROSITE" id="PS50866">
    <property type="entry name" value="GOLD"/>
    <property type="match status" value="1"/>
</dbReference>
<reference evidence="12 13" key="1">
    <citation type="journal article" date="2018" name="PLoS ONE">
        <title>The draft genome of Kipferlia bialata reveals reductive genome evolution in fornicate parasites.</title>
        <authorList>
            <person name="Tanifuji G."/>
            <person name="Takabayashi S."/>
            <person name="Kume K."/>
            <person name="Takagi M."/>
            <person name="Nakayama T."/>
            <person name="Kamikawa R."/>
            <person name="Inagaki Y."/>
            <person name="Hashimoto T."/>
        </authorList>
    </citation>
    <scope>NUCLEOTIDE SEQUENCE [LARGE SCALE GENOMIC DNA]</scope>
    <source>
        <strain evidence="12">NY0173</strain>
    </source>
</reference>
<evidence type="ECO:0000256" key="4">
    <source>
        <dbReference type="ARBA" id="ARBA00022729"/>
    </source>
</evidence>
<name>A0A9K3GMH8_9EUKA</name>
<accession>A0A9K3GMH8</accession>
<evidence type="ECO:0000256" key="2">
    <source>
        <dbReference type="ARBA" id="ARBA00007104"/>
    </source>
</evidence>
<dbReference type="Pfam" id="PF01105">
    <property type="entry name" value="EMP24_GP25L"/>
    <property type="match status" value="1"/>
</dbReference>
<keyword evidence="3 8" id="KW-0812">Transmembrane</keyword>
<dbReference type="AlphaFoldDB" id="A0A9K3GMH8"/>
<feature type="non-terminal residue" evidence="12">
    <location>
        <position position="1"/>
    </location>
</feature>
<feature type="region of interest" description="Disordered" evidence="9">
    <location>
        <begin position="118"/>
        <end position="157"/>
    </location>
</feature>
<keyword evidence="5" id="KW-1133">Transmembrane helix</keyword>
<evidence type="ECO:0000259" key="11">
    <source>
        <dbReference type="PROSITE" id="PS50866"/>
    </source>
</evidence>
<dbReference type="GO" id="GO:0016020">
    <property type="term" value="C:membrane"/>
    <property type="evidence" value="ECO:0007669"/>
    <property type="project" value="UniProtKB-SubCell"/>
</dbReference>
<evidence type="ECO:0000256" key="6">
    <source>
        <dbReference type="ARBA" id="ARBA00023136"/>
    </source>
</evidence>
<proteinExistence type="inferred from homology"/>
<evidence type="ECO:0000313" key="13">
    <source>
        <dbReference type="Proteomes" id="UP000265618"/>
    </source>
</evidence>
<evidence type="ECO:0000256" key="5">
    <source>
        <dbReference type="ARBA" id="ARBA00022989"/>
    </source>
</evidence>
<dbReference type="SUPFAM" id="SSF101576">
    <property type="entry name" value="Supernatant protein factor (SPF), C-terminal domain"/>
    <property type="match status" value="1"/>
</dbReference>
<keyword evidence="13" id="KW-1185">Reference proteome</keyword>
<dbReference type="InterPro" id="IPR009038">
    <property type="entry name" value="GOLD_dom"/>
</dbReference>
<keyword evidence="6" id="KW-0472">Membrane</keyword>